<dbReference type="RefSeq" id="YP_238439.1">
    <property type="nucleotide sequence ID" value="NC_007016.1"/>
</dbReference>
<proteinExistence type="predicted"/>
<feature type="compositionally biased region" description="Low complexity" evidence="1">
    <location>
        <begin position="25"/>
        <end position="45"/>
    </location>
</feature>
<name>G9JMW4_9GAMA</name>
<evidence type="ECO:0000313" key="3">
    <source>
        <dbReference type="EMBL" id="AEW87831.1"/>
    </source>
</evidence>
<accession>G9JMW4</accession>
<dbReference type="EMBL" id="JN885136">
    <property type="protein sequence ID" value="AEW87661.1"/>
    <property type="molecule type" value="Genomic_DNA"/>
</dbReference>
<evidence type="ECO:0000313" key="4">
    <source>
        <dbReference type="Proteomes" id="UP000124292"/>
    </source>
</evidence>
<feature type="region of interest" description="Disordered" evidence="1">
    <location>
        <begin position="25"/>
        <end position="55"/>
    </location>
</feature>
<dbReference type="Proteomes" id="UP000124292">
    <property type="component" value="Genome"/>
</dbReference>
<dbReference type="GeneID" id="3416507"/>
<organism evidence="3 4">
    <name type="scientific">Macaca fuscata rhadinovirus</name>
    <dbReference type="NCBI Taxonomy" id="272551"/>
    <lineage>
        <taxon>Viruses</taxon>
        <taxon>Duplodnaviria</taxon>
        <taxon>Heunggongvirae</taxon>
        <taxon>Peploviricota</taxon>
        <taxon>Herviviricetes</taxon>
        <taxon>Herpesvirales</taxon>
        <taxon>Orthoherpesviridae</taxon>
        <taxon>Gammaherpesvirinae</taxon>
        <taxon>Rhadinovirus</taxon>
        <taxon>Rhadinovirus macacinegamma11</taxon>
        <taxon>macacine gammaherpesvirus 11</taxon>
    </lineage>
</organism>
<dbReference type="Proteomes" id="UP000133219">
    <property type="component" value="Segment"/>
</dbReference>
<sequence length="135" mass="14799">MGSTTRDMLNRPLNVRLLRRALNGLPHGTVGASSRSEASSPASEGPRPRSSRLAPKRLEMDGTFSCIATQPAPFHFFRKTGKSSACCGEHVTRGNRWRQLRVLHTKQHALGNDTTRYLDHAPLGTAVKLRPSLSA</sequence>
<evidence type="ECO:0000313" key="5">
    <source>
        <dbReference type="Proteomes" id="UP000133219"/>
    </source>
</evidence>
<protein>
    <submittedName>
        <fullName evidence="3">JM136</fullName>
    </submittedName>
</protein>
<evidence type="ECO:0000256" key="1">
    <source>
        <dbReference type="SAM" id="MobiDB-lite"/>
    </source>
</evidence>
<reference evidence="4 5" key="1">
    <citation type="journal article" date="2013" name="J. Virol.">
        <title>Genomic characterization of Japanese macaque rhadinovirus, a novel herpesvirus isolated from a nonhuman primate with a spontaneous inflammatory demyelinating disease.</title>
        <authorList>
            <person name="Estep R.D."/>
            <person name="Hansen S.G."/>
            <person name="Rogers K.S."/>
            <person name="Axthelm M.K."/>
            <person name="Wong S.W."/>
        </authorList>
    </citation>
    <scope>NUCLEOTIDE SEQUENCE [LARGE SCALE GENOMIC DNA]</scope>
    <source>
        <strain evidence="3">12E2</strain>
        <strain evidence="2">3A1</strain>
    </source>
</reference>
<dbReference type="KEGG" id="vg:3416507"/>
<dbReference type="EMBL" id="JN885137">
    <property type="protein sequence ID" value="AEW87831.1"/>
    <property type="molecule type" value="Genomic_DNA"/>
</dbReference>
<gene>
    <name evidence="3" type="ORF">JM136</name>
</gene>
<evidence type="ECO:0000313" key="2">
    <source>
        <dbReference type="EMBL" id="AEW87661.1"/>
    </source>
</evidence>